<dbReference type="PIRSF" id="PIRSF037149">
    <property type="entry name" value="NirB"/>
    <property type="match status" value="1"/>
</dbReference>
<evidence type="ECO:0000259" key="27">
    <source>
        <dbReference type="Pfam" id="PF18267"/>
    </source>
</evidence>
<dbReference type="GO" id="GO:0042128">
    <property type="term" value="P:nitrate assimilation"/>
    <property type="evidence" value="ECO:0007669"/>
    <property type="project" value="UniProtKB-UniRule"/>
</dbReference>
<evidence type="ECO:0000256" key="16">
    <source>
        <dbReference type="ARBA" id="ARBA00023063"/>
    </source>
</evidence>
<dbReference type="Pfam" id="PF01077">
    <property type="entry name" value="NIR_SIR"/>
    <property type="match status" value="1"/>
</dbReference>
<evidence type="ECO:0000256" key="9">
    <source>
        <dbReference type="ARBA" id="ARBA00022714"/>
    </source>
</evidence>
<evidence type="ECO:0000256" key="10">
    <source>
        <dbReference type="ARBA" id="ARBA00022723"/>
    </source>
</evidence>
<dbReference type="GO" id="GO:0050661">
    <property type="term" value="F:NADP binding"/>
    <property type="evidence" value="ECO:0007669"/>
    <property type="project" value="UniProtKB-UniRule"/>
</dbReference>
<feature type="domain" description="Nitrite/Sulfite reductase ferredoxin-like" evidence="24">
    <location>
        <begin position="544"/>
        <end position="605"/>
    </location>
</feature>
<keyword evidence="8 20" id="KW-0285">Flavoprotein</keyword>
<organism evidence="28 29">
    <name type="scientific">Micromonospora arida</name>
    <dbReference type="NCBI Taxonomy" id="2203715"/>
    <lineage>
        <taxon>Bacteria</taxon>
        <taxon>Bacillati</taxon>
        <taxon>Actinomycetota</taxon>
        <taxon>Actinomycetes</taxon>
        <taxon>Micromonosporales</taxon>
        <taxon>Micromonosporaceae</taxon>
        <taxon>Micromonospora</taxon>
    </lineage>
</organism>
<evidence type="ECO:0000259" key="26">
    <source>
        <dbReference type="Pfam" id="PF07992"/>
    </source>
</evidence>
<dbReference type="GO" id="GO:0020037">
    <property type="term" value="F:heme binding"/>
    <property type="evidence" value="ECO:0007669"/>
    <property type="project" value="InterPro"/>
</dbReference>
<evidence type="ECO:0000256" key="22">
    <source>
        <dbReference type="SAM" id="MobiDB-lite"/>
    </source>
</evidence>
<dbReference type="PANTHER" id="PTHR43809">
    <property type="entry name" value="NITRITE REDUCTASE (NADH) LARGE SUBUNIT"/>
    <property type="match status" value="1"/>
</dbReference>
<comment type="caution">
    <text evidence="28">The sequence shown here is derived from an EMBL/GenBank/DDBJ whole genome shotgun (WGS) entry which is preliminary data.</text>
</comment>
<dbReference type="FunFam" id="3.50.50.60:FF:000033">
    <property type="entry name" value="Nitrite reductase [NAD(P)H], large subunit"/>
    <property type="match status" value="1"/>
</dbReference>
<dbReference type="Pfam" id="PF18267">
    <property type="entry name" value="Rubredoxin_C"/>
    <property type="match status" value="1"/>
</dbReference>
<dbReference type="InterPro" id="IPR006066">
    <property type="entry name" value="NO2/SO3_Rdtase_FeS/sirohaem_BS"/>
</dbReference>
<dbReference type="PRINTS" id="PR00397">
    <property type="entry name" value="SIROHAEM"/>
</dbReference>
<dbReference type="InterPro" id="IPR007419">
    <property type="entry name" value="BFD-like_2Fe2S-bd_dom"/>
</dbReference>
<dbReference type="InterPro" id="IPR045854">
    <property type="entry name" value="NO2/SO3_Rdtase_4Fe4S_sf"/>
</dbReference>
<dbReference type="SUPFAM" id="SSF56014">
    <property type="entry name" value="Nitrite and sulphite reductase 4Fe-4S domain-like"/>
    <property type="match status" value="1"/>
</dbReference>
<feature type="binding site" evidence="21">
    <location>
        <position position="625"/>
    </location>
    <ligand>
        <name>[4Fe-4S] cluster</name>
        <dbReference type="ChEBI" id="CHEBI:49883"/>
    </ligand>
</feature>
<evidence type="ECO:0000256" key="6">
    <source>
        <dbReference type="ARBA" id="ARBA00022485"/>
    </source>
</evidence>
<feature type="domain" description="BFD-like [2Fe-2S]-binding" evidence="25">
    <location>
        <begin position="412"/>
        <end position="459"/>
    </location>
</feature>
<evidence type="ECO:0000256" key="14">
    <source>
        <dbReference type="ARBA" id="ARBA00023004"/>
    </source>
</evidence>
<dbReference type="NCBIfam" id="TIGR02374">
    <property type="entry name" value="nitri_red_nirB"/>
    <property type="match status" value="1"/>
</dbReference>
<evidence type="ECO:0000256" key="19">
    <source>
        <dbReference type="ARBA" id="ARBA00064211"/>
    </source>
</evidence>
<keyword evidence="10 21" id="KW-0479">Metal-binding</keyword>
<evidence type="ECO:0000259" key="23">
    <source>
        <dbReference type="Pfam" id="PF01077"/>
    </source>
</evidence>
<dbReference type="EC" id="1.8.7.1" evidence="5"/>
<keyword evidence="14 21" id="KW-0408">Iron</keyword>
<dbReference type="NCBIfam" id="NF011565">
    <property type="entry name" value="PRK14989.1"/>
    <property type="match status" value="1"/>
</dbReference>
<evidence type="ECO:0000256" key="8">
    <source>
        <dbReference type="ARBA" id="ARBA00022630"/>
    </source>
</evidence>
<keyword evidence="15 21" id="KW-0411">Iron-sulfur</keyword>
<evidence type="ECO:0000256" key="2">
    <source>
        <dbReference type="ARBA" id="ARBA00003247"/>
    </source>
</evidence>
<keyword evidence="29" id="KW-1185">Reference proteome</keyword>
<dbReference type="InterPro" id="IPR005117">
    <property type="entry name" value="NiRdtase/SiRdtase_haem-b_fer"/>
</dbReference>
<dbReference type="GO" id="GO:0050311">
    <property type="term" value="F:sulfite reductase (ferredoxin) activity"/>
    <property type="evidence" value="ECO:0007669"/>
    <property type="project" value="UniProtKB-EC"/>
</dbReference>
<evidence type="ECO:0000256" key="3">
    <source>
        <dbReference type="ARBA" id="ARBA00005096"/>
    </source>
</evidence>
<keyword evidence="11" id="KW-0883">Thioether bond</keyword>
<dbReference type="CDD" id="cd19944">
    <property type="entry name" value="NirB_Fer2_BFD-like_2"/>
    <property type="match status" value="1"/>
</dbReference>
<comment type="similarity">
    <text evidence="4">Belongs to the nitrite and sulfite reductase 4Fe-4S domain family.</text>
</comment>
<dbReference type="PROSITE" id="PS00365">
    <property type="entry name" value="NIR_SIR"/>
    <property type="match status" value="1"/>
</dbReference>
<comment type="subunit">
    <text evidence="19">Homodimer which associates with NirD.</text>
</comment>
<dbReference type="InterPro" id="IPR036188">
    <property type="entry name" value="FAD/NAD-bd_sf"/>
</dbReference>
<dbReference type="PANTHER" id="PTHR43809:SF1">
    <property type="entry name" value="NITRITE REDUCTASE (NADH) LARGE SUBUNIT"/>
    <property type="match status" value="1"/>
</dbReference>
<feature type="binding site" evidence="21">
    <location>
        <position position="631"/>
    </location>
    <ligand>
        <name>[4Fe-4S] cluster</name>
        <dbReference type="ChEBI" id="CHEBI:49883"/>
    </ligand>
</feature>
<dbReference type="GO" id="GO:0046872">
    <property type="term" value="F:metal ion binding"/>
    <property type="evidence" value="ECO:0007669"/>
    <property type="project" value="UniProtKB-KW"/>
</dbReference>
<dbReference type="OrthoDB" id="9768666at2"/>
<dbReference type="InterPro" id="IPR052034">
    <property type="entry name" value="NasD-like"/>
</dbReference>
<feature type="binding site" evidence="21">
    <location>
        <position position="669"/>
    </location>
    <ligand>
        <name>[4Fe-4S] cluster</name>
        <dbReference type="ChEBI" id="CHEBI:49883"/>
    </ligand>
</feature>
<dbReference type="GO" id="GO:0051537">
    <property type="term" value="F:2 iron, 2 sulfur cluster binding"/>
    <property type="evidence" value="ECO:0007669"/>
    <property type="project" value="UniProtKB-KW"/>
</dbReference>
<dbReference type="RefSeq" id="WP_124860558.1">
    <property type="nucleotide sequence ID" value="NZ_JBEXYX010000010.1"/>
</dbReference>
<evidence type="ECO:0000256" key="4">
    <source>
        <dbReference type="ARBA" id="ARBA00010429"/>
    </source>
</evidence>
<dbReference type="InterPro" id="IPR041575">
    <property type="entry name" value="Rubredoxin_C"/>
</dbReference>
<dbReference type="GO" id="GO:0050660">
    <property type="term" value="F:flavin adenine dinucleotide binding"/>
    <property type="evidence" value="ECO:0007669"/>
    <property type="project" value="UniProtKB-UniRule"/>
</dbReference>
<feature type="binding site" evidence="21">
    <location>
        <position position="665"/>
    </location>
    <ligand>
        <name>[4Fe-4S] cluster</name>
        <dbReference type="ChEBI" id="CHEBI:49883"/>
    </ligand>
</feature>
<dbReference type="GO" id="GO:0098809">
    <property type="term" value="F:nitrite reductase activity"/>
    <property type="evidence" value="ECO:0007669"/>
    <property type="project" value="InterPro"/>
</dbReference>
<dbReference type="Pfam" id="PF04324">
    <property type="entry name" value="Fer2_BFD"/>
    <property type="match status" value="1"/>
</dbReference>
<evidence type="ECO:0000256" key="7">
    <source>
        <dbReference type="ARBA" id="ARBA00022617"/>
    </source>
</evidence>
<keyword evidence="12 20" id="KW-0274">FAD</keyword>
<keyword evidence="13" id="KW-0560">Oxidoreductase</keyword>
<proteinExistence type="inferred from homology"/>
<evidence type="ECO:0000256" key="12">
    <source>
        <dbReference type="ARBA" id="ARBA00022827"/>
    </source>
</evidence>
<reference evidence="28 29" key="1">
    <citation type="submission" date="2018-05" db="EMBL/GenBank/DDBJ databases">
        <title>Micromonospora from Atacama Desert.</title>
        <authorList>
            <person name="Carro L."/>
            <person name="Goodfellow M."/>
            <person name="Klenk H.-P."/>
        </authorList>
    </citation>
    <scope>NUCLEOTIDE SEQUENCE [LARGE SCALE GENOMIC DNA]</scope>
    <source>
        <strain evidence="28 29">LB32</strain>
    </source>
</reference>
<gene>
    <name evidence="28" type="ORF">DLJ58_27410</name>
</gene>
<dbReference type="Proteomes" id="UP000266889">
    <property type="component" value="Unassembled WGS sequence"/>
</dbReference>
<dbReference type="InterPro" id="IPR023753">
    <property type="entry name" value="FAD/NAD-binding_dom"/>
</dbReference>
<protein>
    <recommendedName>
        <fullName evidence="5">assimilatory sulfite reductase (ferredoxin)</fullName>
        <ecNumber evidence="5">1.8.7.1</ecNumber>
    </recommendedName>
</protein>
<comment type="catalytic activity">
    <reaction evidence="18">
        <text>hydrogen sulfide + 6 oxidized [2Fe-2S]-[ferredoxin] + 3 H2O = sulfite + 6 reduced [2Fe-2S]-[ferredoxin] + 7 H(+)</text>
        <dbReference type="Rhea" id="RHEA:23132"/>
        <dbReference type="Rhea" id="RHEA-COMP:10000"/>
        <dbReference type="Rhea" id="RHEA-COMP:10001"/>
        <dbReference type="ChEBI" id="CHEBI:15377"/>
        <dbReference type="ChEBI" id="CHEBI:15378"/>
        <dbReference type="ChEBI" id="CHEBI:17359"/>
        <dbReference type="ChEBI" id="CHEBI:29919"/>
        <dbReference type="ChEBI" id="CHEBI:33737"/>
        <dbReference type="ChEBI" id="CHEBI:33738"/>
        <dbReference type="EC" id="1.8.7.1"/>
    </reaction>
</comment>
<dbReference type="AlphaFoldDB" id="A0A3N9WV18"/>
<keyword evidence="9" id="KW-0001">2Fe-2S</keyword>
<dbReference type="PRINTS" id="PR00368">
    <property type="entry name" value="FADPNR"/>
</dbReference>
<comment type="cofactor">
    <cofactor evidence="1 20">
        <name>FAD</name>
        <dbReference type="ChEBI" id="CHEBI:57692"/>
    </cofactor>
</comment>
<evidence type="ECO:0000256" key="11">
    <source>
        <dbReference type="ARBA" id="ARBA00022784"/>
    </source>
</evidence>
<dbReference type="Gene3D" id="3.30.390.30">
    <property type="match status" value="1"/>
</dbReference>
<feature type="domain" description="NADH-rubredoxin oxidoreductase C-terminal" evidence="27">
    <location>
        <begin position="315"/>
        <end position="380"/>
    </location>
</feature>
<evidence type="ECO:0000259" key="25">
    <source>
        <dbReference type="Pfam" id="PF04324"/>
    </source>
</evidence>
<name>A0A3N9WV18_9ACTN</name>
<dbReference type="GO" id="GO:0015980">
    <property type="term" value="P:energy derivation by oxidation of organic compounds"/>
    <property type="evidence" value="ECO:0007669"/>
    <property type="project" value="UniProtKB-ARBA"/>
</dbReference>
<comment type="cofactor">
    <cofactor evidence="21">
        <name>[4Fe-4S] cluster</name>
        <dbReference type="ChEBI" id="CHEBI:49883"/>
    </cofactor>
    <text evidence="21">Binds 1 [4Fe-4S] cluster per subunit.</text>
</comment>
<dbReference type="Pfam" id="PF07992">
    <property type="entry name" value="Pyr_redox_2"/>
    <property type="match status" value="1"/>
</dbReference>
<comment type="pathway">
    <text evidence="3">Nitrogen metabolism; nitrate reduction (assimilation).</text>
</comment>
<feature type="region of interest" description="Disordered" evidence="22">
    <location>
        <begin position="801"/>
        <end position="845"/>
    </location>
</feature>
<dbReference type="EMBL" id="QGSY01000274">
    <property type="protein sequence ID" value="RQX04708.1"/>
    <property type="molecule type" value="Genomic_DNA"/>
</dbReference>
<keyword evidence="16 20" id="KW-0534">Nitrate assimilation</keyword>
<accession>A0A3N9WV18</accession>
<dbReference type="FunFam" id="1.10.10.1100:FF:000002">
    <property type="entry name" value="Nitrite reductase large subunit"/>
    <property type="match status" value="1"/>
</dbReference>
<dbReference type="FunFam" id="3.30.413.10:FF:000007">
    <property type="entry name" value="Nitrite reductase [NAD(P)H] large subunit"/>
    <property type="match status" value="1"/>
</dbReference>
<dbReference type="InterPro" id="IPR006067">
    <property type="entry name" value="NO2/SO3_Rdtase_4Fe4S_dom"/>
</dbReference>
<evidence type="ECO:0000256" key="15">
    <source>
        <dbReference type="ARBA" id="ARBA00023014"/>
    </source>
</evidence>
<comment type="function">
    <text evidence="2">Catalyzes the reduction of sulfite to sulfide, a step in the biosynthesis of sulfur-containing amino acids and cofactors.</text>
</comment>
<keyword evidence="7 21" id="KW-0349">Heme</keyword>
<comment type="cofactor">
    <cofactor evidence="21">
        <name>siroheme</name>
        <dbReference type="ChEBI" id="CHEBI:60052"/>
    </cofactor>
    <text evidence="21">Binds 1 siroheme per subunit.</text>
</comment>
<dbReference type="SUPFAM" id="SSF55124">
    <property type="entry name" value="Nitrite/Sulfite reductase N-terminal domain-like"/>
    <property type="match status" value="1"/>
</dbReference>
<dbReference type="UniPathway" id="UPA00653"/>
<dbReference type="PRINTS" id="PR00411">
    <property type="entry name" value="PNDRDTASEI"/>
</dbReference>
<dbReference type="InterPro" id="IPR041854">
    <property type="entry name" value="BFD-like_2Fe2S-bd_dom_sf"/>
</dbReference>
<dbReference type="InterPro" id="IPR017121">
    <property type="entry name" value="Nitrite_Rdtase_lsu"/>
</dbReference>
<evidence type="ECO:0000256" key="18">
    <source>
        <dbReference type="ARBA" id="ARBA00049518"/>
    </source>
</evidence>
<dbReference type="InterPro" id="IPR016156">
    <property type="entry name" value="FAD/NAD-linked_Rdtase_dimer_sf"/>
</dbReference>
<feature type="domain" description="FAD/NAD(P)-binding" evidence="26">
    <location>
        <begin position="6"/>
        <end position="278"/>
    </location>
</feature>
<evidence type="ECO:0000259" key="24">
    <source>
        <dbReference type="Pfam" id="PF03460"/>
    </source>
</evidence>
<keyword evidence="6 21" id="KW-0004">4Fe-4S</keyword>
<dbReference type="GO" id="GO:0051539">
    <property type="term" value="F:4 iron, 4 sulfur cluster binding"/>
    <property type="evidence" value="ECO:0007669"/>
    <property type="project" value="UniProtKB-KW"/>
</dbReference>
<evidence type="ECO:0000256" key="13">
    <source>
        <dbReference type="ARBA" id="ARBA00023002"/>
    </source>
</evidence>
<evidence type="ECO:0000256" key="1">
    <source>
        <dbReference type="ARBA" id="ARBA00001974"/>
    </source>
</evidence>
<evidence type="ECO:0000313" key="28">
    <source>
        <dbReference type="EMBL" id="RQX04708.1"/>
    </source>
</evidence>
<comment type="cofactor">
    <cofactor evidence="17">
        <name>[2Fe-2S] cluster</name>
        <dbReference type="ChEBI" id="CHEBI:190135"/>
    </cofactor>
</comment>
<dbReference type="InterPro" id="IPR012744">
    <property type="entry name" value="Nitri_red_NirB"/>
</dbReference>
<sequence length="845" mass="89623">MSGGELVVIGNGMVGQRFVDALRARDPQGTWRVTVLAEEGRPAYDRVRLSAYFDGVSESELNLHTPHDGVRLRLGEPATAVDRNRQVVTTAVGEYRYDALVLATGSYAFVPPVAGTELPGVFVYRTLDDLAAIRAYARGRRVGAVIGGGLLGLEAANALRLLGLSTDVVEFAPRLMPVQVDQAGGAMLRRYVDELGVRTHLGVATTAIRPGPDGGVAALELSDGTALDAELVVVAAGIRPRDQLARDAGLPLGPRGGVLVDATCRTADERIWAVGECAAVDGTCHGLVAPGYATAEVVADRLVGGAATFPGADTATKLKLLGVDVASFGDAHGTTEGCLDVTFTDPATRVYAKLVLSDDAHTLLGGVLVGDASAYPTLRASVGGPLPAAPLALLAPDGGGADAGALPAAAQVCSCNAVTRGDVDAAIADGCADVPALKSCTRAGTSCGSCVPMLKQLLDAAGVAQSSALCEHFDVSRRELFEIVRVRGIRTFSRLVTEHGRGRGCDICKPVVASILASLGSGHVLDGEQASLQDTNDHFLANLQRDGSYSVVPRIPGGEITPEKLIVIGEVARDFQLYTKITGGQRIDLFGARVEQLPQIWRRLVDAGFESGHAYGKALRTVKSCVGETWCRYGVQDSVGLAVALELRYRGLRAPHKLKSAVSGCARECAEARSKDFGIIATETGWNLYVGGNGGFRPRHADLFATDLSTDALIRLIDRFLIYYIRTADRLQRTAGWIEAMDGGLDHLRSVIVDDSLGLCEDLDAAMARHVSSYSDEWRDVLDDPDRLRRYTSFVNAPDVPDPSITFTRERGQPVPVRDQSPTGSEPTNGHRRQPVTLGLPEVRR</sequence>
<feature type="binding site" description="axial binding residue" evidence="21">
    <location>
        <position position="669"/>
    </location>
    <ligand>
        <name>siroheme</name>
        <dbReference type="ChEBI" id="CHEBI:60052"/>
    </ligand>
    <ligandPart>
        <name>Fe</name>
        <dbReference type="ChEBI" id="CHEBI:18248"/>
    </ligandPart>
</feature>
<evidence type="ECO:0000313" key="29">
    <source>
        <dbReference type="Proteomes" id="UP000266889"/>
    </source>
</evidence>
<dbReference type="Gene3D" id="3.30.413.10">
    <property type="entry name" value="Sulfite Reductase Hemoprotein, domain 1"/>
    <property type="match status" value="1"/>
</dbReference>
<dbReference type="Gene3D" id="3.50.50.60">
    <property type="entry name" value="FAD/NAD(P)-binding domain"/>
    <property type="match status" value="2"/>
</dbReference>
<evidence type="ECO:0000256" key="20">
    <source>
        <dbReference type="PIRNR" id="PIRNR037149"/>
    </source>
</evidence>
<evidence type="ECO:0000256" key="17">
    <source>
        <dbReference type="ARBA" id="ARBA00034078"/>
    </source>
</evidence>
<dbReference type="InterPro" id="IPR036136">
    <property type="entry name" value="Nit/Sulf_reduc_fer-like_dom_sf"/>
</dbReference>
<evidence type="ECO:0000256" key="21">
    <source>
        <dbReference type="PIRSR" id="PIRSR037149-1"/>
    </source>
</evidence>
<feature type="domain" description="Nitrite/sulphite reductase 4Fe-4S" evidence="23">
    <location>
        <begin position="616"/>
        <end position="752"/>
    </location>
</feature>
<dbReference type="SUPFAM" id="SSF51905">
    <property type="entry name" value="FAD/NAD(P)-binding domain"/>
    <property type="match status" value="2"/>
</dbReference>
<evidence type="ECO:0000256" key="5">
    <source>
        <dbReference type="ARBA" id="ARBA00012353"/>
    </source>
</evidence>
<dbReference type="Gene3D" id="1.10.10.1100">
    <property type="entry name" value="BFD-like [2Fe-2S]-binding domain"/>
    <property type="match status" value="1"/>
</dbReference>
<dbReference type="Pfam" id="PF03460">
    <property type="entry name" value="NIR_SIR_ferr"/>
    <property type="match status" value="1"/>
</dbReference>